<sequence>MFSRCGVSTDCWLRYTTHRQTFSFNRLTSYPKENAKVSLTPEFTHPAKDVPSSPPVRDPSADVAATIFLYIFEYRLFLFLFNLVAGALFLLFLHSLPWLERRGMNLRWFRRYCRDSDNDTHRRWHNSVRSYWKRIRLPQAASPKCWRRPSITSLFHSTHSSKVSAAADTESGELATRPMDPTFVTPFINIEPSASSLLRSNSDTSKRSSLMAGAHGTSRGSGRRLEPLRRSLGSANPNTLLHSIIIVSSDTESMIDEGTFDESDTPDYWDKEALYLTPPGLSTPTDTDSDAERSSVDLSDMRAMESPISLHIEGSPVVAEFGDQRQASFPGRHRPPTYGTVFSQQSIMTLPVYREQEQEDDRMSVASRAPTYRSHRSTRAGPRLPFRSTRPPLPAPPPMASLPNPPSSYYYATFAKL</sequence>
<feature type="transmembrane region" description="Helical" evidence="2">
    <location>
        <begin position="76"/>
        <end position="99"/>
    </location>
</feature>
<dbReference type="Proteomes" id="UP001213000">
    <property type="component" value="Unassembled WGS sequence"/>
</dbReference>
<gene>
    <name evidence="3" type="ORF">NP233_g4394</name>
</gene>
<keyword evidence="2" id="KW-0812">Transmembrane</keyword>
<feature type="region of interest" description="Disordered" evidence="1">
    <location>
        <begin position="197"/>
        <end position="233"/>
    </location>
</feature>
<comment type="caution">
    <text evidence="3">The sequence shown here is derived from an EMBL/GenBank/DDBJ whole genome shotgun (WGS) entry which is preliminary data.</text>
</comment>
<dbReference type="AlphaFoldDB" id="A0AAD5VV40"/>
<evidence type="ECO:0000256" key="2">
    <source>
        <dbReference type="SAM" id="Phobius"/>
    </source>
</evidence>
<proteinExistence type="predicted"/>
<dbReference type="EMBL" id="JANIEX010000237">
    <property type="protein sequence ID" value="KAJ3570452.1"/>
    <property type="molecule type" value="Genomic_DNA"/>
</dbReference>
<reference evidence="3" key="1">
    <citation type="submission" date="2022-07" db="EMBL/GenBank/DDBJ databases">
        <title>Genome Sequence of Leucocoprinus birnbaumii.</title>
        <authorList>
            <person name="Buettner E."/>
        </authorList>
    </citation>
    <scope>NUCLEOTIDE SEQUENCE</scope>
    <source>
        <strain evidence="3">VT141</strain>
    </source>
</reference>
<protein>
    <submittedName>
        <fullName evidence="3">Uncharacterized protein</fullName>
    </submittedName>
</protein>
<keyword evidence="4" id="KW-1185">Reference proteome</keyword>
<organism evidence="3 4">
    <name type="scientific">Leucocoprinus birnbaumii</name>
    <dbReference type="NCBI Taxonomy" id="56174"/>
    <lineage>
        <taxon>Eukaryota</taxon>
        <taxon>Fungi</taxon>
        <taxon>Dikarya</taxon>
        <taxon>Basidiomycota</taxon>
        <taxon>Agaricomycotina</taxon>
        <taxon>Agaricomycetes</taxon>
        <taxon>Agaricomycetidae</taxon>
        <taxon>Agaricales</taxon>
        <taxon>Agaricineae</taxon>
        <taxon>Agaricaceae</taxon>
        <taxon>Leucocoprinus</taxon>
    </lineage>
</organism>
<keyword evidence="2" id="KW-1133">Transmembrane helix</keyword>
<feature type="compositionally biased region" description="Pro residues" evidence="1">
    <location>
        <begin position="391"/>
        <end position="405"/>
    </location>
</feature>
<accession>A0AAD5VV40</accession>
<feature type="region of interest" description="Disordered" evidence="1">
    <location>
        <begin position="354"/>
        <end position="405"/>
    </location>
</feature>
<evidence type="ECO:0000313" key="4">
    <source>
        <dbReference type="Proteomes" id="UP001213000"/>
    </source>
</evidence>
<name>A0AAD5VV40_9AGAR</name>
<keyword evidence="2" id="KW-0472">Membrane</keyword>
<evidence type="ECO:0000256" key="1">
    <source>
        <dbReference type="SAM" id="MobiDB-lite"/>
    </source>
</evidence>
<evidence type="ECO:0000313" key="3">
    <source>
        <dbReference type="EMBL" id="KAJ3570452.1"/>
    </source>
</evidence>